<feature type="signal peptide" evidence="1">
    <location>
        <begin position="1"/>
        <end position="18"/>
    </location>
</feature>
<protein>
    <submittedName>
        <fullName evidence="2">Putative glycine-rich cell wall structural protein-like cimex lectularius</fullName>
    </submittedName>
</protein>
<reference evidence="2" key="1">
    <citation type="submission" date="2019-04" db="EMBL/GenBank/DDBJ databases">
        <title>Analysis of the testis transcriptome of the Chagas disease vector Rhodnius prolixus.</title>
        <authorList>
            <person name="Cesar J."/>
            <person name="Ribeiro J.M."/>
            <person name="Pereira M.H."/>
            <person name="Araujo R.N."/>
            <person name="Gontijo N.F."/>
            <person name="Pessoa G."/>
            <person name="Sant'Anna M.V."/>
            <person name="Sorgine M.H."/>
            <person name="Majerowicz D."/>
            <person name="Carvalho A.B."/>
            <person name="Braz G."/>
            <person name="Mesquita R."/>
            <person name="Lagerblad P.O."/>
            <person name="Koerich L.B."/>
        </authorList>
    </citation>
    <scope>NUCLEOTIDE SEQUENCE</scope>
</reference>
<evidence type="ECO:0000313" key="2">
    <source>
        <dbReference type="EMBL" id="MOY46264.1"/>
    </source>
</evidence>
<organism evidence="2">
    <name type="scientific">Rhodnius prolixus</name>
    <name type="common">Triatomid bug</name>
    <dbReference type="NCBI Taxonomy" id="13249"/>
    <lineage>
        <taxon>Eukaryota</taxon>
        <taxon>Metazoa</taxon>
        <taxon>Ecdysozoa</taxon>
        <taxon>Arthropoda</taxon>
        <taxon>Hexapoda</taxon>
        <taxon>Insecta</taxon>
        <taxon>Pterygota</taxon>
        <taxon>Neoptera</taxon>
        <taxon>Paraneoptera</taxon>
        <taxon>Hemiptera</taxon>
        <taxon>Heteroptera</taxon>
        <taxon>Panheteroptera</taxon>
        <taxon>Cimicomorpha</taxon>
        <taxon>Reduviidae</taxon>
        <taxon>Triatominae</taxon>
        <taxon>Rhodnius</taxon>
    </lineage>
</organism>
<feature type="chain" id="PRO_5036360028" evidence="1">
    <location>
        <begin position="19"/>
        <end position="93"/>
    </location>
</feature>
<dbReference type="EMBL" id="GHKJ01001235">
    <property type="protein sequence ID" value="MOY46265.1"/>
    <property type="molecule type" value="Transcribed_RNA"/>
</dbReference>
<proteinExistence type="predicted"/>
<dbReference type="AlphaFoldDB" id="A0A4V0Y8V0"/>
<evidence type="ECO:0000256" key="1">
    <source>
        <dbReference type="SAM" id="SignalP"/>
    </source>
</evidence>
<dbReference type="EMBL" id="GHKJ01001234">
    <property type="protein sequence ID" value="MOY46264.1"/>
    <property type="molecule type" value="Transcribed_RNA"/>
</dbReference>
<keyword evidence="1" id="KW-0732">Signal</keyword>
<name>A0A4V0Y8V0_RHOPR</name>
<accession>A0A4V0Y8V0</accession>
<sequence length="93" mass="9987">MYKLTYLIVLCLLVESFAAPIEEANDRDKREANPHHHSKVKIKIYEGGHGRKIVYKEKGPIVGAGSFATSYSFGSPFSSAGSYASAGSFASSG</sequence>